<dbReference type="AlphaFoldDB" id="A0AA46Q0T7"/>
<dbReference type="GO" id="GO:0006605">
    <property type="term" value="P:protein targeting"/>
    <property type="evidence" value="ECO:0007669"/>
    <property type="project" value="UniProtKB-UniRule"/>
</dbReference>
<comment type="function">
    <text evidence="10 11">The central subunit of the protein translocation channel SecYEG. Consists of two halves formed by TMs 1-5 and 6-10. These two domains form a lateral gate at the front which open onto the bilayer between TMs 2 and 7, and are clamped together by SecE at the back. The channel is closed by both a pore ring composed of hydrophobic SecY resides and a short helix (helix 2A) on the extracellular side of the membrane which forms a plug. The plug probably moves laterally to allow the channel to open. The ring and the pore may move independently.</text>
</comment>
<dbReference type="NCBIfam" id="TIGR00967">
    <property type="entry name" value="3a0501s007"/>
    <property type="match status" value="1"/>
</dbReference>
<evidence type="ECO:0000256" key="8">
    <source>
        <dbReference type="ARBA" id="ARBA00023136"/>
    </source>
</evidence>
<keyword evidence="7 10" id="KW-0811">Translocation</keyword>
<evidence type="ECO:0000313" key="14">
    <source>
        <dbReference type="EMBL" id="UYG93344.1"/>
    </source>
</evidence>
<dbReference type="GO" id="GO:0065002">
    <property type="term" value="P:intracellular protein transmembrane transport"/>
    <property type="evidence" value="ECO:0007669"/>
    <property type="project" value="UniProtKB-UniRule"/>
</dbReference>
<protein>
    <recommendedName>
        <fullName evidence="9 10">Protein translocase subunit SecY</fullName>
    </recommendedName>
</protein>
<evidence type="ECO:0000313" key="15">
    <source>
        <dbReference type="Proteomes" id="UP001163104"/>
    </source>
</evidence>
<dbReference type="InterPro" id="IPR026593">
    <property type="entry name" value="SecY"/>
</dbReference>
<dbReference type="Gene3D" id="1.10.3370.10">
    <property type="entry name" value="SecY subunit domain"/>
    <property type="match status" value="1"/>
</dbReference>
<comment type="subunit">
    <text evidence="10">Component of the Sec protein translocase complex. Heterotrimer consisting of SecY, SecE and SecG subunits. The heterotrimers can form oligomers, although 1 heterotrimer is thought to be able to translocate proteins. Interacts with the ribosome. Interacts with SecDF, and other proteins may be involved. Interacts with SecA.</text>
</comment>
<reference evidence="14" key="1">
    <citation type="submission" date="2022-10" db="EMBL/GenBank/DDBJ databases">
        <title>Mechanism of multi-heavy metal repair in Cytobacillus Firmus M7.</title>
        <authorList>
            <person name="Li X."/>
            <person name="Yu C."/>
        </authorList>
    </citation>
    <scope>NUCLEOTIDE SEQUENCE</scope>
    <source>
        <strain evidence="14">M7</strain>
    </source>
</reference>
<feature type="transmembrane region" description="Helical" evidence="10">
    <location>
        <begin position="18"/>
        <end position="39"/>
    </location>
</feature>
<keyword evidence="8 10" id="KW-0472">Membrane</keyword>
<evidence type="ECO:0000256" key="4">
    <source>
        <dbReference type="ARBA" id="ARBA00022692"/>
    </source>
</evidence>
<dbReference type="Pfam" id="PF00344">
    <property type="entry name" value="SecY"/>
    <property type="match status" value="1"/>
</dbReference>
<dbReference type="PANTHER" id="PTHR10906">
    <property type="entry name" value="SECY/SEC61-ALPHA FAMILY MEMBER"/>
    <property type="match status" value="1"/>
</dbReference>
<keyword evidence="5 10" id="KW-0653">Protein transport</keyword>
<dbReference type="Proteomes" id="UP001163104">
    <property type="component" value="Chromosome"/>
</dbReference>
<dbReference type="FunFam" id="1.10.3370.10:FF:000001">
    <property type="entry name" value="Preprotein translocase subunit SecY"/>
    <property type="match status" value="1"/>
</dbReference>
<dbReference type="GO" id="GO:0005886">
    <property type="term" value="C:plasma membrane"/>
    <property type="evidence" value="ECO:0007669"/>
    <property type="project" value="UniProtKB-SubCell"/>
</dbReference>
<dbReference type="GO" id="GO:0043952">
    <property type="term" value="P:protein transport by the Sec complex"/>
    <property type="evidence" value="ECO:0007669"/>
    <property type="project" value="UniProtKB-UniRule"/>
</dbReference>
<feature type="transmembrane region" description="Helical" evidence="10">
    <location>
        <begin position="368"/>
        <end position="390"/>
    </location>
</feature>
<feature type="transmembrane region" description="Helical" evidence="10">
    <location>
        <begin position="178"/>
        <end position="199"/>
    </location>
</feature>
<proteinExistence type="inferred from homology"/>
<feature type="transmembrane region" description="Helical" evidence="10">
    <location>
        <begin position="59"/>
        <end position="84"/>
    </location>
</feature>
<gene>
    <name evidence="10 14" type="primary">secY</name>
    <name evidence="14" type="ORF">OD459_13890</name>
</gene>
<evidence type="ECO:0000256" key="5">
    <source>
        <dbReference type="ARBA" id="ARBA00022927"/>
    </source>
</evidence>
<dbReference type="SUPFAM" id="SSF103491">
    <property type="entry name" value="Preprotein translocase SecY subunit"/>
    <property type="match status" value="1"/>
</dbReference>
<name>A0AA46Q0T7_CYTFI</name>
<sequence length="431" mass="47188">MFQTISNFMRVGDIRRKIIFTLLMLIVFRIGTFIPVPGVNADLLKAQDELNVFGVLNTFGGGALLNFSILAMGIMPYITASIIVQLLQMDVVPKFTEWSKQGDVGRRKLAQFTRYFTIVLGFIQALGMSYGFNNLAGGMLIENPGITSYLLIAVVLTAGTAFLMWLGEQITSKGVGNGISIIIFAGIAAGIPSTVNQIYAQQFENAGEQLFLRIVTVVLILIAVIAIVVGTIFIQQALRKIPIQYAKRVTAGQNSAGGQSTHLPLKVNAAGVIPVIFAISFIITPRTIAGFFEQNDVTLWIQRIFDYTSPIGMVIYSALIIAFTYFYAFIQVNPEQVAENLKKQGGYIPGIRPGNNTQEYLTRVLYRLTLVGALFLTVISILPVFFINIAGLPESAQIGGTSLLIVVGVALETMKQLEAQLVKRHYKGFIK</sequence>
<feature type="transmembrane region" description="Helical" evidence="10">
    <location>
        <begin position="211"/>
        <end position="234"/>
    </location>
</feature>
<organism evidence="14 15">
    <name type="scientific">Cytobacillus firmus</name>
    <name type="common">Bacillus firmus</name>
    <dbReference type="NCBI Taxonomy" id="1399"/>
    <lineage>
        <taxon>Bacteria</taxon>
        <taxon>Bacillati</taxon>
        <taxon>Bacillota</taxon>
        <taxon>Bacilli</taxon>
        <taxon>Bacillales</taxon>
        <taxon>Bacillaceae</taxon>
        <taxon>Cytobacillus</taxon>
    </lineage>
</organism>
<dbReference type="PRINTS" id="PR00303">
    <property type="entry name" value="SECYTRNLCASE"/>
</dbReference>
<evidence type="ECO:0000256" key="13">
    <source>
        <dbReference type="RuleBase" id="RU004349"/>
    </source>
</evidence>
<evidence type="ECO:0000256" key="7">
    <source>
        <dbReference type="ARBA" id="ARBA00023010"/>
    </source>
</evidence>
<evidence type="ECO:0000256" key="11">
    <source>
        <dbReference type="RuleBase" id="RU000537"/>
    </source>
</evidence>
<evidence type="ECO:0000256" key="1">
    <source>
        <dbReference type="ARBA" id="ARBA00004141"/>
    </source>
</evidence>
<keyword evidence="6 10" id="KW-1133">Transmembrane helix</keyword>
<feature type="transmembrane region" description="Helical" evidence="10">
    <location>
        <begin position="269"/>
        <end position="291"/>
    </location>
</feature>
<keyword evidence="4 10" id="KW-0812">Transmembrane</keyword>
<evidence type="ECO:0000256" key="2">
    <source>
        <dbReference type="ARBA" id="ARBA00005751"/>
    </source>
</evidence>
<dbReference type="PROSITE" id="PS00755">
    <property type="entry name" value="SECY_1"/>
    <property type="match status" value="1"/>
</dbReference>
<evidence type="ECO:0000256" key="3">
    <source>
        <dbReference type="ARBA" id="ARBA00022448"/>
    </source>
</evidence>
<feature type="transmembrane region" description="Helical" evidence="10">
    <location>
        <begin position="115"/>
        <end position="133"/>
    </location>
</feature>
<dbReference type="HAMAP" id="MF_01465">
    <property type="entry name" value="SecY"/>
    <property type="match status" value="1"/>
</dbReference>
<evidence type="ECO:0000256" key="9">
    <source>
        <dbReference type="ARBA" id="ARBA00039733"/>
    </source>
</evidence>
<evidence type="ECO:0000256" key="12">
    <source>
        <dbReference type="RuleBase" id="RU003484"/>
    </source>
</evidence>
<dbReference type="PIRSF" id="PIRSF004557">
    <property type="entry name" value="SecY"/>
    <property type="match status" value="1"/>
</dbReference>
<dbReference type="EMBL" id="CP107027">
    <property type="protein sequence ID" value="UYG93344.1"/>
    <property type="molecule type" value="Genomic_DNA"/>
</dbReference>
<dbReference type="InterPro" id="IPR002208">
    <property type="entry name" value="SecY/SEC61-alpha"/>
</dbReference>
<feature type="transmembrane region" description="Helical" evidence="10">
    <location>
        <begin position="311"/>
        <end position="330"/>
    </location>
</feature>
<keyword evidence="10" id="KW-1003">Cell membrane</keyword>
<dbReference type="InterPro" id="IPR030659">
    <property type="entry name" value="SecY_CS"/>
</dbReference>
<feature type="transmembrane region" description="Helical" evidence="10">
    <location>
        <begin position="396"/>
        <end position="414"/>
    </location>
</feature>
<feature type="transmembrane region" description="Helical" evidence="10">
    <location>
        <begin position="145"/>
        <end position="166"/>
    </location>
</feature>
<keyword evidence="3 10" id="KW-0813">Transport</keyword>
<dbReference type="RefSeq" id="WP_048011514.1">
    <property type="nucleotide sequence ID" value="NZ_CP107027.1"/>
</dbReference>
<dbReference type="InterPro" id="IPR023201">
    <property type="entry name" value="SecY_dom_sf"/>
</dbReference>
<accession>A0AA46Q0T7</accession>
<comment type="subcellular location">
    <subcellularLocation>
        <location evidence="10">Cell membrane</location>
        <topology evidence="10">Multi-pass membrane protein</topology>
    </subcellularLocation>
    <subcellularLocation>
        <location evidence="1 12">Membrane</location>
        <topology evidence="1 12">Multi-pass membrane protein</topology>
    </subcellularLocation>
</comment>
<evidence type="ECO:0000256" key="6">
    <source>
        <dbReference type="ARBA" id="ARBA00022989"/>
    </source>
</evidence>
<dbReference type="PROSITE" id="PS00756">
    <property type="entry name" value="SECY_2"/>
    <property type="match status" value="1"/>
</dbReference>
<evidence type="ECO:0000256" key="10">
    <source>
        <dbReference type="HAMAP-Rule" id="MF_01465"/>
    </source>
</evidence>
<comment type="similarity">
    <text evidence="2 10 13">Belongs to the SecY/SEC61-alpha family.</text>
</comment>